<evidence type="ECO:0000313" key="1">
    <source>
        <dbReference type="EMBL" id="KAF9488686.1"/>
    </source>
</evidence>
<organism evidence="1 2">
    <name type="scientific">Pleurotus eryngii</name>
    <name type="common">Boletus of the steppes</name>
    <dbReference type="NCBI Taxonomy" id="5323"/>
    <lineage>
        <taxon>Eukaryota</taxon>
        <taxon>Fungi</taxon>
        <taxon>Dikarya</taxon>
        <taxon>Basidiomycota</taxon>
        <taxon>Agaricomycotina</taxon>
        <taxon>Agaricomycetes</taxon>
        <taxon>Agaricomycetidae</taxon>
        <taxon>Agaricales</taxon>
        <taxon>Pleurotineae</taxon>
        <taxon>Pleurotaceae</taxon>
        <taxon>Pleurotus</taxon>
    </lineage>
</organism>
<dbReference type="AlphaFoldDB" id="A0A9P5ZMW2"/>
<dbReference type="OrthoDB" id="2669721at2759"/>
<protein>
    <submittedName>
        <fullName evidence="1">Uncharacterized protein</fullName>
    </submittedName>
</protein>
<evidence type="ECO:0000313" key="2">
    <source>
        <dbReference type="Proteomes" id="UP000807025"/>
    </source>
</evidence>
<gene>
    <name evidence="1" type="ORF">BDN71DRAFT_1435975</name>
</gene>
<accession>A0A9P5ZMW2</accession>
<dbReference type="EMBL" id="MU154702">
    <property type="protein sequence ID" value="KAF9488686.1"/>
    <property type="molecule type" value="Genomic_DNA"/>
</dbReference>
<reference evidence="1" key="1">
    <citation type="submission" date="2020-11" db="EMBL/GenBank/DDBJ databases">
        <authorList>
            <consortium name="DOE Joint Genome Institute"/>
            <person name="Ahrendt S."/>
            <person name="Riley R."/>
            <person name="Andreopoulos W."/>
            <person name="Labutti K."/>
            <person name="Pangilinan J."/>
            <person name="Ruiz-Duenas F.J."/>
            <person name="Barrasa J.M."/>
            <person name="Sanchez-Garcia M."/>
            <person name="Camarero S."/>
            <person name="Miyauchi S."/>
            <person name="Serrano A."/>
            <person name="Linde D."/>
            <person name="Babiker R."/>
            <person name="Drula E."/>
            <person name="Ayuso-Fernandez I."/>
            <person name="Pacheco R."/>
            <person name="Padilla G."/>
            <person name="Ferreira P."/>
            <person name="Barriuso J."/>
            <person name="Kellner H."/>
            <person name="Castanera R."/>
            <person name="Alfaro M."/>
            <person name="Ramirez L."/>
            <person name="Pisabarro A.G."/>
            <person name="Kuo A."/>
            <person name="Tritt A."/>
            <person name="Lipzen A."/>
            <person name="He G."/>
            <person name="Yan M."/>
            <person name="Ng V."/>
            <person name="Cullen D."/>
            <person name="Martin F."/>
            <person name="Rosso M.-N."/>
            <person name="Henrissat B."/>
            <person name="Hibbett D."/>
            <person name="Martinez A.T."/>
            <person name="Grigoriev I.V."/>
        </authorList>
    </citation>
    <scope>NUCLEOTIDE SEQUENCE</scope>
    <source>
        <strain evidence="1">ATCC 90797</strain>
    </source>
</reference>
<name>A0A9P5ZMW2_PLEER</name>
<comment type="caution">
    <text evidence="1">The sequence shown here is derived from an EMBL/GenBank/DDBJ whole genome shotgun (WGS) entry which is preliminary data.</text>
</comment>
<sequence length="327" mass="37170">MALLAQWTMERTIGNLGAEIRHHQDPYANLTQRALLRALLRAQCGAFYAMVPGFISEKSVLAQTAWDLQDGYALLQKRDDASYLLDKDESTALCQFLRINYVGDAALAGNEELRVFRWARLRLPNGHTARSVWAEKFRKKQPHRARNVAITINNCSCHGEVQFYCSFMVNGDRIPLALVAFYTTPDADLLCESSDTLWVSLYPVARELLFVRANSIQAVVGKVPFKWKPVNTLEEGHITKPGLRSGNGVASFQYDEWNSMMVGTERRTERDKWAGLMMYCTSLLYPIVTNINHASLLPTYCNLYAPITVRARHNKDTKEMSIGLDRW</sequence>
<proteinExistence type="predicted"/>
<dbReference type="Proteomes" id="UP000807025">
    <property type="component" value="Unassembled WGS sequence"/>
</dbReference>
<keyword evidence="2" id="KW-1185">Reference proteome</keyword>